<feature type="transmembrane region" description="Helical" evidence="1">
    <location>
        <begin position="15"/>
        <end position="35"/>
    </location>
</feature>
<evidence type="ECO:0000256" key="1">
    <source>
        <dbReference type="SAM" id="Phobius"/>
    </source>
</evidence>
<dbReference type="EMBL" id="JAUCML010000003">
    <property type="protein sequence ID" value="MDM7884423.1"/>
    <property type="molecule type" value="Genomic_DNA"/>
</dbReference>
<name>A0ABT7T4C3_9MICO</name>
<keyword evidence="1" id="KW-0472">Membrane</keyword>
<comment type="caution">
    <text evidence="2">The sequence shown here is derived from an EMBL/GenBank/DDBJ whole genome shotgun (WGS) entry which is preliminary data.</text>
</comment>
<reference evidence="2 3" key="1">
    <citation type="submission" date="2023-06" db="EMBL/GenBank/DDBJ databases">
        <authorList>
            <person name="Feng G."/>
            <person name="Li J."/>
            <person name="Zhu H."/>
        </authorList>
    </citation>
    <scope>NUCLEOTIDE SEQUENCE [LARGE SCALE GENOMIC DNA]</scope>
    <source>
        <strain evidence="2 3">RHCKG23</strain>
    </source>
</reference>
<accession>A0ABT7T4C3</accession>
<keyword evidence="1" id="KW-0812">Transmembrane</keyword>
<keyword evidence="3" id="KW-1185">Reference proteome</keyword>
<dbReference type="RefSeq" id="WP_141719001.1">
    <property type="nucleotide sequence ID" value="NZ_JAUCML010000003.1"/>
</dbReference>
<sequence>MTHGGGFDSSTRAGAVWNVVICGIICIAAPVFAVVNAGRGATYVGMAVAVTVLAVCLEVYFVRRLLAHRR</sequence>
<proteinExistence type="predicted"/>
<organism evidence="2 3">
    <name type="scientific">Curtobacterium citri</name>
    <dbReference type="NCBI Taxonomy" id="3055139"/>
    <lineage>
        <taxon>Bacteria</taxon>
        <taxon>Bacillati</taxon>
        <taxon>Actinomycetota</taxon>
        <taxon>Actinomycetes</taxon>
        <taxon>Micrococcales</taxon>
        <taxon>Microbacteriaceae</taxon>
        <taxon>Curtobacterium</taxon>
    </lineage>
</organism>
<evidence type="ECO:0000313" key="3">
    <source>
        <dbReference type="Proteomes" id="UP001237823"/>
    </source>
</evidence>
<gene>
    <name evidence="2" type="ORF">QUG92_04840</name>
</gene>
<dbReference type="Proteomes" id="UP001237823">
    <property type="component" value="Unassembled WGS sequence"/>
</dbReference>
<keyword evidence="1" id="KW-1133">Transmembrane helix</keyword>
<evidence type="ECO:0000313" key="2">
    <source>
        <dbReference type="EMBL" id="MDM7884423.1"/>
    </source>
</evidence>
<feature type="transmembrane region" description="Helical" evidence="1">
    <location>
        <begin position="41"/>
        <end position="62"/>
    </location>
</feature>
<protein>
    <submittedName>
        <fullName evidence="2">Uncharacterized protein</fullName>
    </submittedName>
</protein>